<dbReference type="PRINTS" id="PR00032">
    <property type="entry name" value="HTHARAC"/>
</dbReference>
<dbReference type="Gene3D" id="1.10.10.60">
    <property type="entry name" value="Homeodomain-like"/>
    <property type="match status" value="2"/>
</dbReference>
<evidence type="ECO:0000313" key="6">
    <source>
        <dbReference type="Proteomes" id="UP000190188"/>
    </source>
</evidence>
<keyword evidence="2" id="KW-0238">DNA-binding</keyword>
<dbReference type="Gene3D" id="2.60.120.280">
    <property type="entry name" value="Regulatory protein AraC"/>
    <property type="match status" value="1"/>
</dbReference>
<gene>
    <name evidence="5" type="ORF">BVG16_28590</name>
</gene>
<dbReference type="GO" id="GO:0003700">
    <property type="term" value="F:DNA-binding transcription factor activity"/>
    <property type="evidence" value="ECO:0007669"/>
    <property type="project" value="InterPro"/>
</dbReference>
<dbReference type="InterPro" id="IPR018062">
    <property type="entry name" value="HTH_AraC-typ_CS"/>
</dbReference>
<dbReference type="InterPro" id="IPR009057">
    <property type="entry name" value="Homeodomain-like_sf"/>
</dbReference>
<reference evidence="5 6" key="1">
    <citation type="submission" date="2017-01" db="EMBL/GenBank/DDBJ databases">
        <title>Genome analysis of Paenibacillus selenitrireducens ES3-24.</title>
        <authorList>
            <person name="Xu D."/>
            <person name="Yao R."/>
            <person name="Zheng S."/>
        </authorList>
    </citation>
    <scope>NUCLEOTIDE SEQUENCE [LARGE SCALE GENOMIC DNA]</scope>
    <source>
        <strain evidence="5 6">ES3-24</strain>
    </source>
</reference>
<evidence type="ECO:0000313" key="5">
    <source>
        <dbReference type="EMBL" id="OPA73432.1"/>
    </source>
</evidence>
<evidence type="ECO:0000256" key="1">
    <source>
        <dbReference type="ARBA" id="ARBA00023015"/>
    </source>
</evidence>
<dbReference type="Pfam" id="PF02311">
    <property type="entry name" value="AraC_binding"/>
    <property type="match status" value="1"/>
</dbReference>
<dbReference type="STRING" id="1324314.BVG16_28590"/>
<evidence type="ECO:0000256" key="3">
    <source>
        <dbReference type="ARBA" id="ARBA00023163"/>
    </source>
</evidence>
<keyword evidence="6" id="KW-1185">Reference proteome</keyword>
<name>A0A1T2X0R5_9BACL</name>
<keyword evidence="3" id="KW-0804">Transcription</keyword>
<dbReference type="OrthoDB" id="185320at2"/>
<sequence length="282" mass="33062">MNECIFPPVLEEGRQLPFYLTCAGGWDHQERMYRREGYGDYQWIQVLQGKGYLWAGGKEFTLTAGQGMLLFPDEGHHYYALQEPWEVRWIAFNGKHAGELLAAMHFTETQVLNLSDPEVILTKLAQIINLLQSKHPMRLYTCSSLVYQILLDLFTYSSVSELRTKQQNYEQLSPGLHYIEDHYNEVITLSMLAEKLGISQQYTCQLFQMTLGMRPFEYITNYRLSKAKELLMQEASMEIKEIARRTGYEHPSYFIKVFKQAEGMTPTAFRSMYMHTDRRWGR</sequence>
<dbReference type="InterPro" id="IPR037923">
    <property type="entry name" value="HTH-like"/>
</dbReference>
<evidence type="ECO:0000259" key="4">
    <source>
        <dbReference type="PROSITE" id="PS01124"/>
    </source>
</evidence>
<keyword evidence="1" id="KW-0805">Transcription regulation</keyword>
<dbReference type="PANTHER" id="PTHR43280">
    <property type="entry name" value="ARAC-FAMILY TRANSCRIPTIONAL REGULATOR"/>
    <property type="match status" value="1"/>
</dbReference>
<feature type="domain" description="HTH araC/xylS-type" evidence="4">
    <location>
        <begin position="173"/>
        <end position="272"/>
    </location>
</feature>
<comment type="caution">
    <text evidence="5">The sequence shown here is derived from an EMBL/GenBank/DDBJ whole genome shotgun (WGS) entry which is preliminary data.</text>
</comment>
<protein>
    <recommendedName>
        <fullName evidence="4">HTH araC/xylS-type domain-containing protein</fullName>
    </recommendedName>
</protein>
<dbReference type="GO" id="GO:0043565">
    <property type="term" value="F:sequence-specific DNA binding"/>
    <property type="evidence" value="ECO:0007669"/>
    <property type="project" value="InterPro"/>
</dbReference>
<dbReference type="EMBL" id="MSZX01000017">
    <property type="protein sequence ID" value="OPA73432.1"/>
    <property type="molecule type" value="Genomic_DNA"/>
</dbReference>
<dbReference type="PROSITE" id="PS01124">
    <property type="entry name" value="HTH_ARAC_FAMILY_2"/>
    <property type="match status" value="1"/>
</dbReference>
<dbReference type="AlphaFoldDB" id="A0A1T2X0R5"/>
<proteinExistence type="predicted"/>
<dbReference type="InterPro" id="IPR003313">
    <property type="entry name" value="AraC-bd"/>
</dbReference>
<dbReference type="PROSITE" id="PS00041">
    <property type="entry name" value="HTH_ARAC_FAMILY_1"/>
    <property type="match status" value="1"/>
</dbReference>
<dbReference type="InterPro" id="IPR018060">
    <property type="entry name" value="HTH_AraC"/>
</dbReference>
<dbReference type="SMART" id="SM00342">
    <property type="entry name" value="HTH_ARAC"/>
    <property type="match status" value="1"/>
</dbReference>
<dbReference type="Pfam" id="PF12833">
    <property type="entry name" value="HTH_18"/>
    <property type="match status" value="1"/>
</dbReference>
<dbReference type="InterPro" id="IPR020449">
    <property type="entry name" value="Tscrpt_reg_AraC-type_HTH"/>
</dbReference>
<dbReference type="RefSeq" id="WP_158081825.1">
    <property type="nucleotide sequence ID" value="NZ_MSZX01000017.1"/>
</dbReference>
<dbReference type="SUPFAM" id="SSF51215">
    <property type="entry name" value="Regulatory protein AraC"/>
    <property type="match status" value="1"/>
</dbReference>
<dbReference type="PANTHER" id="PTHR43280:SF2">
    <property type="entry name" value="HTH-TYPE TRANSCRIPTIONAL REGULATOR EXSA"/>
    <property type="match status" value="1"/>
</dbReference>
<organism evidence="5 6">
    <name type="scientific">Paenibacillus selenitireducens</name>
    <dbReference type="NCBI Taxonomy" id="1324314"/>
    <lineage>
        <taxon>Bacteria</taxon>
        <taxon>Bacillati</taxon>
        <taxon>Bacillota</taxon>
        <taxon>Bacilli</taxon>
        <taxon>Bacillales</taxon>
        <taxon>Paenibacillaceae</taxon>
        <taxon>Paenibacillus</taxon>
    </lineage>
</organism>
<accession>A0A1T2X0R5</accession>
<dbReference type="SUPFAM" id="SSF46689">
    <property type="entry name" value="Homeodomain-like"/>
    <property type="match status" value="2"/>
</dbReference>
<evidence type="ECO:0000256" key="2">
    <source>
        <dbReference type="ARBA" id="ARBA00023125"/>
    </source>
</evidence>
<dbReference type="Proteomes" id="UP000190188">
    <property type="component" value="Unassembled WGS sequence"/>
</dbReference>